<dbReference type="CDD" id="cd00009">
    <property type="entry name" value="AAA"/>
    <property type="match status" value="1"/>
</dbReference>
<reference evidence="3" key="1">
    <citation type="submission" date="2016-10" db="EMBL/GenBank/DDBJ databases">
        <authorList>
            <person name="Varghese N."/>
        </authorList>
    </citation>
    <scope>NUCLEOTIDE SEQUENCE [LARGE SCALE GENOMIC DNA]</scope>
    <source>
        <strain evidence="3">Nsp8</strain>
    </source>
</reference>
<dbReference type="EMBL" id="FOVJ01000013">
    <property type="protein sequence ID" value="SFO22715.1"/>
    <property type="molecule type" value="Genomic_DNA"/>
</dbReference>
<dbReference type="GO" id="GO:0042834">
    <property type="term" value="F:peptidoglycan binding"/>
    <property type="evidence" value="ECO:0007669"/>
    <property type="project" value="InterPro"/>
</dbReference>
<dbReference type="Pfam" id="PF13401">
    <property type="entry name" value="AAA_22"/>
    <property type="match status" value="1"/>
</dbReference>
<dbReference type="Gene3D" id="3.30.70.1070">
    <property type="entry name" value="Sporulation related repeat"/>
    <property type="match status" value="1"/>
</dbReference>
<protein>
    <submittedName>
        <fullName evidence="2">Type II secretory pathway, component ExeA (Predicted ATPase)</fullName>
    </submittedName>
</protein>
<dbReference type="SUPFAM" id="SSF52540">
    <property type="entry name" value="P-loop containing nucleoside triphosphate hydrolases"/>
    <property type="match status" value="1"/>
</dbReference>
<evidence type="ECO:0000259" key="1">
    <source>
        <dbReference type="SMART" id="SM00382"/>
    </source>
</evidence>
<organism evidence="2 3">
    <name type="scientific">Nitrosospira briensis</name>
    <dbReference type="NCBI Taxonomy" id="35799"/>
    <lineage>
        <taxon>Bacteria</taxon>
        <taxon>Pseudomonadati</taxon>
        <taxon>Pseudomonadota</taxon>
        <taxon>Betaproteobacteria</taxon>
        <taxon>Nitrosomonadales</taxon>
        <taxon>Nitrosomonadaceae</taxon>
        <taxon>Nitrosospira</taxon>
    </lineage>
</organism>
<sequence>MYLGHFGLSQQPFAHSSITDFFYEGANRGATLDALIYILTHGEGPEGVIRVTGDAGSGKTTLCRGLMKRLPGQMQAIYLAKPALSPEEFLHLIADELLSVSADNRATENLATAGQTSATMDEDEVQRLLAAKHGAGERLVLLVDEAHAMPVETLEEALRLYDLESSCHKLLQIVLFCQAELKNTLALPQIRKFKDRFSHHLILQPLNARAVEEYLMCRVRAAGYHGPGIFSPGAVRLLTSASCGSIPRLNILADKSMLAASIVKACEIKVCHVKTAGENSGIETTYGWGNWQDRFGLSNHPTVKASIVLSTLAAAVLAALGWQALRPSPAEVASIVAPAPLDLHMPVPASVPMPAPVYPATVAAMGPGTSSSVPARVPPPSMPPEVVAGAPVPAQDKPTAEEPRNNAKLNIAGVKLAEYELLKQRVEETMKTVAKADKNFYTVQLFATNNVQPDRMERFLTRARGLIDLSNLYVHAVKNGEQAKFRVTYGIYTSEDEATIAMAGLPPKYQSDFHPELYTLSDLR</sequence>
<feature type="domain" description="AAA+ ATPase" evidence="1">
    <location>
        <begin position="45"/>
        <end position="207"/>
    </location>
</feature>
<dbReference type="SMART" id="SM00382">
    <property type="entry name" value="AAA"/>
    <property type="match status" value="1"/>
</dbReference>
<dbReference type="InterPro" id="IPR036680">
    <property type="entry name" value="SPOR-like_sf"/>
</dbReference>
<dbReference type="InterPro" id="IPR052026">
    <property type="entry name" value="ExeA_AAA_ATPase_DNA-bind"/>
</dbReference>
<proteinExistence type="predicted"/>
<dbReference type="Gene3D" id="3.40.50.300">
    <property type="entry name" value="P-loop containing nucleotide triphosphate hydrolases"/>
    <property type="match status" value="1"/>
</dbReference>
<dbReference type="InterPro" id="IPR027417">
    <property type="entry name" value="P-loop_NTPase"/>
</dbReference>
<dbReference type="InterPro" id="IPR003593">
    <property type="entry name" value="AAA+_ATPase"/>
</dbReference>
<dbReference type="AlphaFoldDB" id="A0A1I5FG33"/>
<gene>
    <name evidence="2" type="ORF">SAMN05216386_3009</name>
</gene>
<evidence type="ECO:0000313" key="3">
    <source>
        <dbReference type="Proteomes" id="UP000183107"/>
    </source>
</evidence>
<dbReference type="GO" id="GO:0016887">
    <property type="term" value="F:ATP hydrolysis activity"/>
    <property type="evidence" value="ECO:0007669"/>
    <property type="project" value="InterPro"/>
</dbReference>
<accession>A0A1I5FG33</accession>
<dbReference type="InterPro" id="IPR049945">
    <property type="entry name" value="AAA_22"/>
</dbReference>
<evidence type="ECO:0000313" key="2">
    <source>
        <dbReference type="EMBL" id="SFO22715.1"/>
    </source>
</evidence>
<dbReference type="PANTHER" id="PTHR35894">
    <property type="entry name" value="GENERAL SECRETION PATHWAY PROTEIN A-RELATED"/>
    <property type="match status" value="1"/>
</dbReference>
<dbReference type="Proteomes" id="UP000183107">
    <property type="component" value="Unassembled WGS sequence"/>
</dbReference>
<dbReference type="PANTHER" id="PTHR35894:SF1">
    <property type="entry name" value="PHOSPHORIBULOKINASE _ URIDINE KINASE FAMILY"/>
    <property type="match status" value="1"/>
</dbReference>
<dbReference type="RefSeq" id="WP_074798831.1">
    <property type="nucleotide sequence ID" value="NZ_FOVJ01000013.1"/>
</dbReference>
<keyword evidence="3" id="KW-1185">Reference proteome</keyword>
<name>A0A1I5FG33_9PROT</name>